<feature type="region of interest" description="Disordered" evidence="8">
    <location>
        <begin position="361"/>
        <end position="391"/>
    </location>
</feature>
<dbReference type="AlphaFoldDB" id="A0AAD4RCX8"/>
<dbReference type="GO" id="GO:0008270">
    <property type="term" value="F:zinc ion binding"/>
    <property type="evidence" value="ECO:0007669"/>
    <property type="project" value="UniProtKB-KW"/>
</dbReference>
<accession>A0AAD4RCX8</accession>
<keyword evidence="2" id="KW-0479">Metal-binding</keyword>
<evidence type="ECO:0000256" key="3">
    <source>
        <dbReference type="ARBA" id="ARBA00022771"/>
    </source>
</evidence>
<evidence type="ECO:0000256" key="4">
    <source>
        <dbReference type="ARBA" id="ARBA00022833"/>
    </source>
</evidence>
<dbReference type="GO" id="GO:0003677">
    <property type="term" value="F:DNA binding"/>
    <property type="evidence" value="ECO:0007669"/>
    <property type="project" value="InterPro"/>
</dbReference>
<evidence type="ECO:0000256" key="2">
    <source>
        <dbReference type="ARBA" id="ARBA00022723"/>
    </source>
</evidence>
<evidence type="ECO:0000256" key="8">
    <source>
        <dbReference type="SAM" id="MobiDB-lite"/>
    </source>
</evidence>
<protein>
    <submittedName>
        <fullName evidence="10">Zinc finger BED domain-containing protein 3</fullName>
    </submittedName>
</protein>
<keyword evidence="4" id="KW-0862">Zinc</keyword>
<feature type="domain" description="BED-type" evidence="9">
    <location>
        <begin position="178"/>
        <end position="201"/>
    </location>
</feature>
<evidence type="ECO:0000313" key="10">
    <source>
        <dbReference type="EMBL" id="KAI1726587.1"/>
    </source>
</evidence>
<keyword evidence="3" id="KW-0863">Zinc-finger</keyword>
<dbReference type="SMART" id="SM00614">
    <property type="entry name" value="ZnF_BED"/>
    <property type="match status" value="1"/>
</dbReference>
<proteinExistence type="predicted"/>
<sequence length="642" mass="69609">MASTIPQTMPSNFPFDLLANLQQQLSVFPDSPTGGLPFLNPVIAAAMLAKASAASMGHSNTIIPSPNSAFLQPTASVQQPMRPEPGGSTSSTTTGGSNCEIPTPATPMSAFVSPTPGDETGGETPLDGEDKPKRRNRLGGSSVKTAEVWRFFQQIPPPEQAAKCQVAVKRLEDGTEELCNKTIKATNSSTTGMIRHLRSCHAPEYKVLQEARKNTMIMKAIKSAPDEATRNEMLLQIQKLEMCSPSVAAHSALISLNKVKMEKADSCGTAQAGLLTPQPKHTVDSIIGNHVDGDFNEANAFTSTWSEHPQMRHPLTSQVRTSPGVPSGLDNFLEMLKNSQSQQGATKIDPANVNHEKAAHKRVADSETAPQEKFDNEKQTALDGTPRRHSDFHPKRIKIESVENAENIKCDLNRGSNVPLSVVNESKEVKEACATPEQTQIKKKLWSHESKEAKRLSEQIALMLLMDNHPESMVEQQGFRNLIQAIAPKYQLPSSKAFAEKIIPQVRNQLRTNIQLMKDLEYCNEVQCNNPFGLGEAILQSTTNSSSRTSPHDRSGASPATTVESGYHDDRDDVENRSTSSSGGNSACRGKNENFDAMVQRSIISAQNISQSFSSSIELNSTGVGEMDSDTSSSVSISTSTS</sequence>
<dbReference type="InterPro" id="IPR003656">
    <property type="entry name" value="Znf_BED"/>
</dbReference>
<keyword evidence="5" id="KW-0805">Transcription regulation</keyword>
<evidence type="ECO:0000256" key="1">
    <source>
        <dbReference type="ARBA" id="ARBA00004123"/>
    </source>
</evidence>
<feature type="region of interest" description="Disordered" evidence="8">
    <location>
        <begin position="541"/>
        <end position="591"/>
    </location>
</feature>
<name>A0AAD4RCX8_9BILA</name>
<comment type="subcellular location">
    <subcellularLocation>
        <location evidence="1">Nucleus</location>
    </subcellularLocation>
</comment>
<dbReference type="SUPFAM" id="SSF140996">
    <property type="entry name" value="Hermes dimerisation domain"/>
    <property type="match status" value="1"/>
</dbReference>
<evidence type="ECO:0000256" key="7">
    <source>
        <dbReference type="ARBA" id="ARBA00023242"/>
    </source>
</evidence>
<dbReference type="Proteomes" id="UP001201812">
    <property type="component" value="Unassembled WGS sequence"/>
</dbReference>
<evidence type="ECO:0000313" key="11">
    <source>
        <dbReference type="Proteomes" id="UP001201812"/>
    </source>
</evidence>
<evidence type="ECO:0000256" key="5">
    <source>
        <dbReference type="ARBA" id="ARBA00023015"/>
    </source>
</evidence>
<dbReference type="Pfam" id="PF02892">
    <property type="entry name" value="zf-BED"/>
    <property type="match status" value="1"/>
</dbReference>
<evidence type="ECO:0000259" key="9">
    <source>
        <dbReference type="Pfam" id="PF02892"/>
    </source>
</evidence>
<feature type="compositionally biased region" description="Low complexity" evidence="8">
    <location>
        <begin position="630"/>
        <end position="642"/>
    </location>
</feature>
<feature type="region of interest" description="Disordered" evidence="8">
    <location>
        <begin position="74"/>
        <end position="141"/>
    </location>
</feature>
<organism evidence="10 11">
    <name type="scientific">Ditylenchus destructor</name>
    <dbReference type="NCBI Taxonomy" id="166010"/>
    <lineage>
        <taxon>Eukaryota</taxon>
        <taxon>Metazoa</taxon>
        <taxon>Ecdysozoa</taxon>
        <taxon>Nematoda</taxon>
        <taxon>Chromadorea</taxon>
        <taxon>Rhabditida</taxon>
        <taxon>Tylenchina</taxon>
        <taxon>Tylenchomorpha</taxon>
        <taxon>Sphaerularioidea</taxon>
        <taxon>Anguinidae</taxon>
        <taxon>Anguininae</taxon>
        <taxon>Ditylenchus</taxon>
    </lineage>
</organism>
<keyword evidence="11" id="KW-1185">Reference proteome</keyword>
<feature type="compositionally biased region" description="Low complexity" evidence="8">
    <location>
        <begin position="86"/>
        <end position="97"/>
    </location>
</feature>
<feature type="region of interest" description="Disordered" evidence="8">
    <location>
        <begin position="620"/>
        <end position="642"/>
    </location>
</feature>
<feature type="compositionally biased region" description="Basic and acidic residues" evidence="8">
    <location>
        <begin position="566"/>
        <end position="576"/>
    </location>
</feature>
<dbReference type="GO" id="GO:0005634">
    <property type="term" value="C:nucleus"/>
    <property type="evidence" value="ECO:0007669"/>
    <property type="project" value="UniProtKB-SubCell"/>
</dbReference>
<dbReference type="PANTHER" id="PTHR46481:SF10">
    <property type="entry name" value="ZINC FINGER BED DOMAIN-CONTAINING PROTEIN 39"/>
    <property type="match status" value="1"/>
</dbReference>
<dbReference type="PANTHER" id="PTHR46481">
    <property type="entry name" value="ZINC FINGER BED DOMAIN-CONTAINING PROTEIN 4"/>
    <property type="match status" value="1"/>
</dbReference>
<keyword evidence="7" id="KW-0539">Nucleus</keyword>
<keyword evidence="6" id="KW-0804">Transcription</keyword>
<reference evidence="10" key="1">
    <citation type="submission" date="2022-01" db="EMBL/GenBank/DDBJ databases">
        <title>Genome Sequence Resource for Two Populations of Ditylenchus destructor, the Migratory Endoparasitic Phytonematode.</title>
        <authorList>
            <person name="Zhang H."/>
            <person name="Lin R."/>
            <person name="Xie B."/>
        </authorList>
    </citation>
    <scope>NUCLEOTIDE SEQUENCE</scope>
    <source>
        <strain evidence="10">BazhouSP</strain>
    </source>
</reference>
<evidence type="ECO:0000256" key="6">
    <source>
        <dbReference type="ARBA" id="ARBA00023163"/>
    </source>
</evidence>
<dbReference type="InterPro" id="IPR052035">
    <property type="entry name" value="ZnF_BED_domain_contain"/>
</dbReference>
<gene>
    <name evidence="10" type="ORF">DdX_03309</name>
</gene>
<comment type="caution">
    <text evidence="10">The sequence shown here is derived from an EMBL/GenBank/DDBJ whole genome shotgun (WGS) entry which is preliminary data.</text>
</comment>
<dbReference type="EMBL" id="JAKKPZ010000002">
    <property type="protein sequence ID" value="KAI1726587.1"/>
    <property type="molecule type" value="Genomic_DNA"/>
</dbReference>